<accession>A0A3P8WSR0</accession>
<dbReference type="SUPFAM" id="SSF54001">
    <property type="entry name" value="Cysteine proteinases"/>
    <property type="match status" value="1"/>
</dbReference>
<comment type="cofactor">
    <cofactor evidence="1">
        <name>Ca(2+)</name>
        <dbReference type="ChEBI" id="CHEBI:29108"/>
    </cofactor>
</comment>
<dbReference type="OrthoDB" id="437511at2759"/>
<dbReference type="SUPFAM" id="SSF49309">
    <property type="entry name" value="Transglutaminase, two C-terminal domains"/>
    <property type="match status" value="2"/>
</dbReference>
<evidence type="ECO:0000256" key="7">
    <source>
        <dbReference type="ARBA" id="ARBA00024222"/>
    </source>
</evidence>
<dbReference type="InterPro" id="IPR023608">
    <property type="entry name" value="Transglutaminase_animal"/>
</dbReference>
<dbReference type="KEGG" id="csem:103377301"/>
<feature type="active site" evidence="8">
    <location>
        <position position="317"/>
    </location>
</feature>
<evidence type="ECO:0000313" key="12">
    <source>
        <dbReference type="Proteomes" id="UP000265120"/>
    </source>
</evidence>
<dbReference type="InterPro" id="IPR013783">
    <property type="entry name" value="Ig-like_fold"/>
</dbReference>
<evidence type="ECO:0000256" key="4">
    <source>
        <dbReference type="ARBA" id="ARBA00022723"/>
    </source>
</evidence>
<dbReference type="InterPro" id="IPR001102">
    <property type="entry name" value="Transglutaminase_N"/>
</dbReference>
<dbReference type="InterPro" id="IPR036985">
    <property type="entry name" value="Transglutaminase-like_sf"/>
</dbReference>
<dbReference type="GO" id="GO:0007399">
    <property type="term" value="P:nervous system development"/>
    <property type="evidence" value="ECO:0007669"/>
    <property type="project" value="UniProtKB-ARBA"/>
</dbReference>
<dbReference type="Gene3D" id="2.60.40.10">
    <property type="entry name" value="Immunoglobulins"/>
    <property type="match status" value="3"/>
</dbReference>
<dbReference type="AlphaFoldDB" id="A0A3P8WSR0"/>
<evidence type="ECO:0000256" key="6">
    <source>
        <dbReference type="ARBA" id="ARBA00023315"/>
    </source>
</evidence>
<dbReference type="Pfam" id="PF00868">
    <property type="entry name" value="Transglut_N"/>
    <property type="match status" value="1"/>
</dbReference>
<dbReference type="GeneTree" id="ENSGT01050000244939"/>
<reference evidence="11" key="3">
    <citation type="submission" date="2025-09" db="UniProtKB">
        <authorList>
            <consortium name="Ensembl"/>
        </authorList>
    </citation>
    <scope>IDENTIFICATION</scope>
</reference>
<dbReference type="Proteomes" id="UP000265120">
    <property type="component" value="Chromosome 3"/>
</dbReference>
<reference evidence="11 12" key="1">
    <citation type="journal article" date="2014" name="Nat. Genet.">
        <title>Whole-genome sequence of a flatfish provides insights into ZW sex chromosome evolution and adaptation to a benthic lifestyle.</title>
        <authorList>
            <person name="Chen S."/>
            <person name="Zhang G."/>
            <person name="Shao C."/>
            <person name="Huang Q."/>
            <person name="Liu G."/>
            <person name="Zhang P."/>
            <person name="Song W."/>
            <person name="An N."/>
            <person name="Chalopin D."/>
            <person name="Volff J.N."/>
            <person name="Hong Y."/>
            <person name="Li Q."/>
            <person name="Sha Z."/>
            <person name="Zhou H."/>
            <person name="Xie M."/>
            <person name="Yu Q."/>
            <person name="Liu Y."/>
            <person name="Xiang H."/>
            <person name="Wang N."/>
            <person name="Wu K."/>
            <person name="Yang C."/>
            <person name="Zhou Q."/>
            <person name="Liao X."/>
            <person name="Yang L."/>
            <person name="Hu Q."/>
            <person name="Zhang J."/>
            <person name="Meng L."/>
            <person name="Jin L."/>
            <person name="Tian Y."/>
            <person name="Lian J."/>
            <person name="Yang J."/>
            <person name="Miao G."/>
            <person name="Liu S."/>
            <person name="Liang Z."/>
            <person name="Yan F."/>
            <person name="Li Y."/>
            <person name="Sun B."/>
            <person name="Zhang H."/>
            <person name="Zhang J."/>
            <person name="Zhu Y."/>
            <person name="Du M."/>
            <person name="Zhao Y."/>
            <person name="Schartl M."/>
            <person name="Tang Q."/>
            <person name="Wang J."/>
        </authorList>
    </citation>
    <scope>NUCLEOTIDE SEQUENCE</scope>
</reference>
<dbReference type="GO" id="GO:0046872">
    <property type="term" value="F:metal ion binding"/>
    <property type="evidence" value="ECO:0007669"/>
    <property type="project" value="UniProtKB-KW"/>
</dbReference>
<dbReference type="FunFam" id="3.90.260.10:FF:000001">
    <property type="entry name" value="Protein-glutamine gamma-glutamyltransferase 2"/>
    <property type="match status" value="1"/>
</dbReference>
<dbReference type="Pfam" id="PF00927">
    <property type="entry name" value="Transglut_C"/>
    <property type="match status" value="1"/>
</dbReference>
<dbReference type="PANTHER" id="PTHR11590">
    <property type="entry name" value="PROTEIN-GLUTAMINE GAMMA-GLUTAMYLTRANSFERASE"/>
    <property type="match status" value="1"/>
</dbReference>
<dbReference type="InterPro" id="IPR008958">
    <property type="entry name" value="Transglutaminase_C"/>
</dbReference>
<evidence type="ECO:0000256" key="8">
    <source>
        <dbReference type="PIRSR" id="PIRSR000459-1"/>
    </source>
</evidence>
<dbReference type="SUPFAM" id="SSF81296">
    <property type="entry name" value="E set domains"/>
    <property type="match status" value="1"/>
</dbReference>
<keyword evidence="4" id="KW-0479">Metal-binding</keyword>
<evidence type="ECO:0000256" key="5">
    <source>
        <dbReference type="ARBA" id="ARBA00022837"/>
    </source>
</evidence>
<evidence type="ECO:0000256" key="3">
    <source>
        <dbReference type="ARBA" id="ARBA00022679"/>
    </source>
</evidence>
<evidence type="ECO:0000313" key="11">
    <source>
        <dbReference type="Ensembl" id="ENSCSEP00000028546.1"/>
    </source>
</evidence>
<evidence type="ECO:0000256" key="2">
    <source>
        <dbReference type="ARBA" id="ARBA00005968"/>
    </source>
</evidence>
<dbReference type="SMART" id="SM00460">
    <property type="entry name" value="TGc"/>
    <property type="match status" value="1"/>
</dbReference>
<dbReference type="OMA" id="YEYQTQL"/>
<dbReference type="InterPro" id="IPR002931">
    <property type="entry name" value="Transglutaminase-like"/>
</dbReference>
<evidence type="ECO:0000256" key="1">
    <source>
        <dbReference type="ARBA" id="ARBA00001913"/>
    </source>
</evidence>
<comment type="similarity">
    <text evidence="2">Belongs to the transglutaminase superfamily. Transglutaminase family.</text>
</comment>
<feature type="compositionally biased region" description="Polar residues" evidence="9">
    <location>
        <begin position="9"/>
        <end position="19"/>
    </location>
</feature>
<sequence length="724" mass="80431">MSRNENKNQGRFQEPNSNLGAEEDDFLEFEPFPDVEVEAGPRTLPSGALQVEHVDMNWKTNAQVHHTYMYNTNLLVVRRGTEFLVTVTFNQPLTQQDTFKLEFLIGSDPAAHKCSRVSVEFGPNAHQSTANCWLGNIIESQGNSVTLGITPTPTAIVGKFRTYVAIRDQNGWQITKRNSSTDLYLLFNPWSPEDSVFLNNDSARFEYVLNDTGVIYQGTVDAVSQRYWSYGQFEQGVLDACIYILDACHMPISERGNVVKVIRQGSSIINAQDDNGVLVGNWSDNYTGGTAPTSWTGSANILLKYVQTGMSVCYAQCWVFAGVFNTFLRSLGIPARVITNFSSAHDNTGNLKIDLIFKMDGTPDRRNTRDSIWNYHCWNEVYMVRHDLPAKYGGWQVVDATPQETSDGYYRCGPASVNAIKEGEVCYPFDSGFCFAEVNSDVVCMKRDRYGNLSPYYVDKTMVGQAVYTKSITGNEPEDITGNYKDPEGSQKNADAVARAESYGMSGDHSELETGMVTVVITVEQNYLGGDVILSVDFHNSSNSPASVNAVLTGWIINYTGYPGPECKHESFAVTVEGQNKKREVLKTMASEYMHLMSYQPCLYFTVTGTAGDQSLTAVKVVHLQTPTLTITVYGVPQVNQNMFATVTFTNPFQFDLEDVTIAMEGAGVMESKTHSYKVISTKSSVTWSEAFTPRLSGLRCIHGVLDSKKLSEVYGYVAFTVYP</sequence>
<dbReference type="InterPro" id="IPR036238">
    <property type="entry name" value="Transglutaminase_C_sf"/>
</dbReference>
<name>A0A3P8WSR0_CYNSE</name>
<keyword evidence="12" id="KW-1185">Reference proteome</keyword>
<proteinExistence type="inferred from homology"/>
<protein>
    <recommendedName>
        <fullName evidence="7">protein-glutamine gamma-glutamyltransferase</fullName>
        <ecNumber evidence="7">2.3.2.13</ecNumber>
    </recommendedName>
</protein>
<dbReference type="STRING" id="244447.ENSCSEP00000028546"/>
<dbReference type="Gene3D" id="3.90.260.10">
    <property type="entry name" value="Transglutaminase-like"/>
    <property type="match status" value="1"/>
</dbReference>
<keyword evidence="6" id="KW-0012">Acyltransferase</keyword>
<feature type="active site" evidence="8">
    <location>
        <position position="376"/>
    </location>
</feature>
<dbReference type="Ensembl" id="ENSCSET00000028930.1">
    <property type="protein sequence ID" value="ENSCSEP00000028546.1"/>
    <property type="gene ID" value="ENSCSEG00000018271.1"/>
</dbReference>
<keyword evidence="3" id="KW-0808">Transferase</keyword>
<dbReference type="InterPro" id="IPR014756">
    <property type="entry name" value="Ig_E-set"/>
</dbReference>
<dbReference type="GO" id="GO:0072378">
    <property type="term" value="P:blood coagulation, fibrin clot formation"/>
    <property type="evidence" value="ECO:0007669"/>
    <property type="project" value="TreeGrafter"/>
</dbReference>
<organism evidence="11 12">
    <name type="scientific">Cynoglossus semilaevis</name>
    <name type="common">Tongue sole</name>
    <dbReference type="NCBI Taxonomy" id="244447"/>
    <lineage>
        <taxon>Eukaryota</taxon>
        <taxon>Metazoa</taxon>
        <taxon>Chordata</taxon>
        <taxon>Craniata</taxon>
        <taxon>Vertebrata</taxon>
        <taxon>Euteleostomi</taxon>
        <taxon>Actinopterygii</taxon>
        <taxon>Neopterygii</taxon>
        <taxon>Teleostei</taxon>
        <taxon>Neoteleostei</taxon>
        <taxon>Acanthomorphata</taxon>
        <taxon>Carangaria</taxon>
        <taxon>Pleuronectiformes</taxon>
        <taxon>Pleuronectoidei</taxon>
        <taxon>Cynoglossidae</taxon>
        <taxon>Cynoglossinae</taxon>
        <taxon>Cynoglossus</taxon>
    </lineage>
</organism>
<dbReference type="InterPro" id="IPR050779">
    <property type="entry name" value="Transglutaminase"/>
</dbReference>
<feature type="region of interest" description="Disordered" evidence="9">
    <location>
        <begin position="1"/>
        <end position="23"/>
    </location>
</feature>
<feature type="active site" evidence="8">
    <location>
        <position position="399"/>
    </location>
</feature>
<dbReference type="RefSeq" id="XP_016886908.1">
    <property type="nucleotide sequence ID" value="XM_017031419.2"/>
</dbReference>
<dbReference type="PIRSF" id="PIRSF000459">
    <property type="entry name" value="TGM_EBP42"/>
    <property type="match status" value="1"/>
</dbReference>
<evidence type="ECO:0000256" key="9">
    <source>
        <dbReference type="SAM" id="MobiDB-lite"/>
    </source>
</evidence>
<dbReference type="InParanoid" id="A0A3P8WSR0"/>
<dbReference type="GeneID" id="103377301"/>
<dbReference type="GO" id="GO:0003810">
    <property type="term" value="F:protein-glutamine gamma-glutamyltransferase activity"/>
    <property type="evidence" value="ECO:0007669"/>
    <property type="project" value="UniProtKB-EC"/>
</dbReference>
<reference evidence="11" key="2">
    <citation type="submission" date="2025-08" db="UniProtKB">
        <authorList>
            <consortium name="Ensembl"/>
        </authorList>
    </citation>
    <scope>IDENTIFICATION</scope>
</reference>
<dbReference type="InterPro" id="IPR038765">
    <property type="entry name" value="Papain-like_cys_pep_sf"/>
</dbReference>
<dbReference type="Pfam" id="PF01841">
    <property type="entry name" value="Transglut_core"/>
    <property type="match status" value="1"/>
</dbReference>
<feature type="domain" description="Transglutaminase-like" evidence="10">
    <location>
        <begin position="309"/>
        <end position="402"/>
    </location>
</feature>
<dbReference type="EC" id="2.3.2.13" evidence="7"/>
<keyword evidence="5" id="KW-0106">Calcium</keyword>
<evidence type="ECO:0000259" key="10">
    <source>
        <dbReference type="SMART" id="SM00460"/>
    </source>
</evidence>
<dbReference type="PANTHER" id="PTHR11590:SF42">
    <property type="entry name" value="COAGULATION FACTOR XIII A CHAIN"/>
    <property type="match status" value="1"/>
</dbReference>